<dbReference type="OrthoDB" id="4570844at2"/>
<keyword evidence="2" id="KW-1185">Reference proteome</keyword>
<dbReference type="RefSeq" id="WP_067513905.1">
    <property type="nucleotide sequence ID" value="NZ_CP107943.1"/>
</dbReference>
<organism evidence="1 2">
    <name type="scientific">Nocardia puris</name>
    <dbReference type="NCBI Taxonomy" id="208602"/>
    <lineage>
        <taxon>Bacteria</taxon>
        <taxon>Bacillati</taxon>
        <taxon>Actinomycetota</taxon>
        <taxon>Actinomycetes</taxon>
        <taxon>Mycobacteriales</taxon>
        <taxon>Nocardiaceae</taxon>
        <taxon>Nocardia</taxon>
    </lineage>
</organism>
<accession>A0A366E1L5</accession>
<protein>
    <submittedName>
        <fullName evidence="1">Uncharacterized protein</fullName>
    </submittedName>
</protein>
<gene>
    <name evidence="1" type="ORF">DFR74_101272</name>
</gene>
<dbReference type="AlphaFoldDB" id="A0A366E1L5"/>
<dbReference type="EMBL" id="QNRE01000001">
    <property type="protein sequence ID" value="RBO96261.1"/>
    <property type="molecule type" value="Genomic_DNA"/>
</dbReference>
<name>A0A366E1L5_9NOCA</name>
<dbReference type="Proteomes" id="UP000252586">
    <property type="component" value="Unassembled WGS sequence"/>
</dbReference>
<sequence>MSEELDDIGQQTAAIMKTMLQLATLVALRTRERGQKEAEARAKITEARLKEARELQIREARDNKSKDPRNLELARLVERAVPTVEKAAPGVEKIAPGVQKSGGSKGVSLYKDRYLSQADTAHTAMATTATTAATAASQPLMRYDSTERRMAIAAHLARIGVAPELAAVRMLVEVGQGQALEDAVRAKPDAQRAVGTRAREIEARGLERVRQ</sequence>
<proteinExistence type="predicted"/>
<evidence type="ECO:0000313" key="1">
    <source>
        <dbReference type="EMBL" id="RBO96261.1"/>
    </source>
</evidence>
<comment type="caution">
    <text evidence="1">The sequence shown here is derived from an EMBL/GenBank/DDBJ whole genome shotgun (WGS) entry which is preliminary data.</text>
</comment>
<reference evidence="1 2" key="1">
    <citation type="submission" date="2018-06" db="EMBL/GenBank/DDBJ databases">
        <title>Genomic Encyclopedia of Type Strains, Phase IV (KMG-IV): sequencing the most valuable type-strain genomes for metagenomic binning, comparative biology and taxonomic classification.</title>
        <authorList>
            <person name="Goeker M."/>
        </authorList>
    </citation>
    <scope>NUCLEOTIDE SEQUENCE [LARGE SCALE GENOMIC DNA]</scope>
    <source>
        <strain evidence="1 2">DSM 44599</strain>
    </source>
</reference>
<evidence type="ECO:0000313" key="2">
    <source>
        <dbReference type="Proteomes" id="UP000252586"/>
    </source>
</evidence>